<accession>A0A841I1U3</accession>
<evidence type="ECO:0000313" key="3">
    <source>
        <dbReference type="EMBL" id="MBB6097915.1"/>
    </source>
</evidence>
<evidence type="ECO:0000256" key="1">
    <source>
        <dbReference type="SAM" id="Coils"/>
    </source>
</evidence>
<dbReference type="Proteomes" id="UP000569951">
    <property type="component" value="Unassembled WGS sequence"/>
</dbReference>
<sequence>MLEFTRGQKSKLSAFHPGSNLNVVIRTSSGVDTSYDISCFGLDEHGQLSDEQYFVFYNQTASPCGSVRLLGDLRGESETFAVNLSSLPRRIARLMFTLTLDGEGTMAQMRQGRISLMQGQTETARYNFSGRDFHTEKAVIVAELYFKDEWRFGAVGQGFAGGLRALLESVGGEVLDEPESTPPLPERRTCSRCGTFFDRIDPQTGLCRTCTRSDPQYQRRQAERAQLEAQQTEAARRQASQERQVALKFFRRNFLEACSDGVITDAEWRGLVRQAQQDQLSLEDCLAFVRSDAVSFLERTVSMAYADGELSDEEEAGYVRLKALLRLPAALTESTDERMAALGNVTRIRRGDLPSVPASVILESDEVCHLETPATFLKVTARATIPINGSLIVTSRQLHFLSPEGGWRVRYKNIMRVVEHPSGVTLELSTRAGNGTYTVAEPMLAAALLDALVRIDRRQLLSTQTERPSRHIPHDVRIAVFQRDSGKCTHCGAEEYLEFDHIIPHSRGGANTVNNVQLLCRRCNLAKSDRI</sequence>
<organism evidence="3 4">
    <name type="scientific">Deinobacterium chartae</name>
    <dbReference type="NCBI Taxonomy" id="521158"/>
    <lineage>
        <taxon>Bacteria</taxon>
        <taxon>Thermotogati</taxon>
        <taxon>Deinococcota</taxon>
        <taxon>Deinococci</taxon>
        <taxon>Deinococcales</taxon>
        <taxon>Deinococcaceae</taxon>
        <taxon>Deinobacterium</taxon>
    </lineage>
</organism>
<name>A0A841I1U3_9DEIO</name>
<dbReference type="SMART" id="SM00507">
    <property type="entry name" value="HNHc"/>
    <property type="match status" value="1"/>
</dbReference>
<dbReference type="GO" id="GO:0004519">
    <property type="term" value="F:endonuclease activity"/>
    <property type="evidence" value="ECO:0007669"/>
    <property type="project" value="InterPro"/>
</dbReference>
<feature type="coiled-coil region" evidence="1">
    <location>
        <begin position="217"/>
        <end position="244"/>
    </location>
</feature>
<comment type="caution">
    <text evidence="3">The sequence shown here is derived from an EMBL/GenBank/DDBJ whole genome shotgun (WGS) entry which is preliminary data.</text>
</comment>
<keyword evidence="4" id="KW-1185">Reference proteome</keyword>
<dbReference type="CDD" id="cd00085">
    <property type="entry name" value="HNHc"/>
    <property type="match status" value="1"/>
</dbReference>
<dbReference type="SUPFAM" id="SSF158682">
    <property type="entry name" value="TerB-like"/>
    <property type="match status" value="1"/>
</dbReference>
<reference evidence="3 4" key="1">
    <citation type="submission" date="2020-08" db="EMBL/GenBank/DDBJ databases">
        <title>Genomic Encyclopedia of Type Strains, Phase IV (KMG-IV): sequencing the most valuable type-strain genomes for metagenomic binning, comparative biology and taxonomic classification.</title>
        <authorList>
            <person name="Goeker M."/>
        </authorList>
    </citation>
    <scope>NUCLEOTIDE SEQUENCE [LARGE SCALE GENOMIC DNA]</scope>
    <source>
        <strain evidence="3 4">DSM 21458</strain>
    </source>
</reference>
<dbReference type="AlphaFoldDB" id="A0A841I1U3"/>
<dbReference type="PANTHER" id="PTHR32097">
    <property type="entry name" value="CAMP-BINDING PROTEIN 1-RELATED"/>
    <property type="match status" value="1"/>
</dbReference>
<dbReference type="PANTHER" id="PTHR32097:SF3">
    <property type="entry name" value="TELLURITE RESISTANCE PROTEIN"/>
    <property type="match status" value="1"/>
</dbReference>
<protein>
    <submittedName>
        <fullName evidence="3">Stress response protein SCP2</fullName>
    </submittedName>
</protein>
<keyword evidence="1" id="KW-0175">Coiled coil</keyword>
<dbReference type="EMBL" id="JACHHG010000004">
    <property type="protein sequence ID" value="MBB6097915.1"/>
    <property type="molecule type" value="Genomic_DNA"/>
</dbReference>
<dbReference type="InterPro" id="IPR029024">
    <property type="entry name" value="TerB-like"/>
</dbReference>
<dbReference type="Gene3D" id="2.60.60.30">
    <property type="entry name" value="sav2460 like domains"/>
    <property type="match status" value="1"/>
</dbReference>
<evidence type="ECO:0000259" key="2">
    <source>
        <dbReference type="SMART" id="SM00507"/>
    </source>
</evidence>
<feature type="domain" description="HNH nuclease" evidence="2">
    <location>
        <begin position="475"/>
        <end position="525"/>
    </location>
</feature>
<dbReference type="InterPro" id="IPR003325">
    <property type="entry name" value="TerD"/>
</dbReference>
<dbReference type="GO" id="GO:0003676">
    <property type="term" value="F:nucleic acid binding"/>
    <property type="evidence" value="ECO:0007669"/>
    <property type="project" value="InterPro"/>
</dbReference>
<dbReference type="Gene3D" id="1.10.3680.10">
    <property type="entry name" value="TerB-like"/>
    <property type="match status" value="1"/>
</dbReference>
<dbReference type="InterPro" id="IPR002711">
    <property type="entry name" value="HNH"/>
</dbReference>
<dbReference type="GO" id="GO:0008270">
    <property type="term" value="F:zinc ion binding"/>
    <property type="evidence" value="ECO:0007669"/>
    <property type="project" value="InterPro"/>
</dbReference>
<dbReference type="RefSeq" id="WP_183985820.1">
    <property type="nucleotide sequence ID" value="NZ_JACHHG010000004.1"/>
</dbReference>
<dbReference type="Pfam" id="PF01844">
    <property type="entry name" value="HNH"/>
    <property type="match status" value="1"/>
</dbReference>
<evidence type="ECO:0000313" key="4">
    <source>
        <dbReference type="Proteomes" id="UP000569951"/>
    </source>
</evidence>
<proteinExistence type="predicted"/>
<dbReference type="CDD" id="cd06974">
    <property type="entry name" value="TerD_like"/>
    <property type="match status" value="1"/>
</dbReference>
<dbReference type="InterPro" id="IPR003615">
    <property type="entry name" value="HNH_nuc"/>
</dbReference>
<dbReference type="InterPro" id="IPR051324">
    <property type="entry name" value="Stress/Tellurium_Resist"/>
</dbReference>
<dbReference type="Gene3D" id="1.10.30.50">
    <property type="match status" value="1"/>
</dbReference>
<gene>
    <name evidence="3" type="ORF">HNR42_001338</name>
</gene>
<dbReference type="Pfam" id="PF02342">
    <property type="entry name" value="TerD"/>
    <property type="match status" value="1"/>
</dbReference>